<dbReference type="Proteomes" id="UP000217141">
    <property type="component" value="Plasmid p5"/>
</dbReference>
<dbReference type="Gene3D" id="3.40.50.720">
    <property type="entry name" value="NAD(P)-binding Rossmann-like Domain"/>
    <property type="match status" value="1"/>
</dbReference>
<dbReference type="PANTHER" id="PTHR43000">
    <property type="entry name" value="DTDP-D-GLUCOSE 4,6-DEHYDRATASE-RELATED"/>
    <property type="match status" value="1"/>
</dbReference>
<gene>
    <name evidence="4" type="ORF">CJD35_22110</name>
</gene>
<name>A0A249N0N2_SPHXE</name>
<evidence type="ECO:0000259" key="3">
    <source>
        <dbReference type="Pfam" id="PF01370"/>
    </source>
</evidence>
<keyword evidence="4" id="KW-0614">Plasmid</keyword>
<evidence type="ECO:0000313" key="5">
    <source>
        <dbReference type="Proteomes" id="UP000217141"/>
    </source>
</evidence>
<comment type="pathway">
    <text evidence="1">Bacterial outer membrane biogenesis; LPS O-antigen biosynthesis.</text>
</comment>
<reference evidence="4 5" key="1">
    <citation type="submission" date="2017-08" db="EMBL/GenBank/DDBJ databases">
        <title>Whole Genome Sequence of Sphingobium hydrophobicum C1: Insights into Adaption to the Electronic-waste Contaminated Sediment.</title>
        <authorList>
            <person name="Song D."/>
            <person name="Chen X."/>
            <person name="Xu M."/>
        </authorList>
    </citation>
    <scope>NUCLEOTIDE SEQUENCE [LARGE SCALE GENOMIC DNA]</scope>
    <source>
        <strain evidence="4 5">C1</strain>
        <plasmid evidence="4 5">p5</plasmid>
    </source>
</reference>
<evidence type="ECO:0000313" key="4">
    <source>
        <dbReference type="EMBL" id="ASY47160.1"/>
    </source>
</evidence>
<dbReference type="EMBL" id="CP022751">
    <property type="protein sequence ID" value="ASY47160.1"/>
    <property type="molecule type" value="Genomic_DNA"/>
</dbReference>
<dbReference type="AlphaFoldDB" id="A0A249N0N2"/>
<comment type="similarity">
    <text evidence="2">Belongs to the NAD(P)-dependent epimerase/dehydratase family.</text>
</comment>
<organism evidence="4 5">
    <name type="scientific">Sphingobium xenophagum</name>
    <dbReference type="NCBI Taxonomy" id="121428"/>
    <lineage>
        <taxon>Bacteria</taxon>
        <taxon>Pseudomonadati</taxon>
        <taxon>Pseudomonadota</taxon>
        <taxon>Alphaproteobacteria</taxon>
        <taxon>Sphingomonadales</taxon>
        <taxon>Sphingomonadaceae</taxon>
        <taxon>Sphingobium</taxon>
    </lineage>
</organism>
<accession>A0A249N0N2</accession>
<dbReference type="InterPro" id="IPR001509">
    <property type="entry name" value="Epimerase_deHydtase"/>
</dbReference>
<proteinExistence type="inferred from homology"/>
<dbReference type="KEGG" id="shyd:CJD35_22110"/>
<evidence type="ECO:0000256" key="2">
    <source>
        <dbReference type="ARBA" id="ARBA00007637"/>
    </source>
</evidence>
<dbReference type="Pfam" id="PF01370">
    <property type="entry name" value="Epimerase"/>
    <property type="match status" value="1"/>
</dbReference>
<sequence length="275" mass="28774">MWAGSFYCAYRSTDQLTGCYSEQGRVVHDHRRGLIATAGALALEELGSNVTVVTRAPPPLGGDSIEWTYGDVASQAAVHAVERAESVIYAAGTLGPATKLETVHSGISDEIVPVLKLAEQAAGSGCKTFVFISSGGTVYGPNVPLPTHEDVRTAPINIYGTIKVLTELALLEVGRKYGISIVILRVSNPYGPGQSGTRRMGFIAAAAKAAMAGEPIVIWGDGSTTRDFIFIDDVGRALALAAGYRGNSVILNIGSGEGHSLLQICKIVSSNSPAR</sequence>
<evidence type="ECO:0000256" key="1">
    <source>
        <dbReference type="ARBA" id="ARBA00005125"/>
    </source>
</evidence>
<protein>
    <recommendedName>
        <fullName evidence="3">NAD-dependent epimerase/dehydratase domain-containing protein</fullName>
    </recommendedName>
</protein>
<dbReference type="SUPFAM" id="SSF51735">
    <property type="entry name" value="NAD(P)-binding Rossmann-fold domains"/>
    <property type="match status" value="1"/>
</dbReference>
<dbReference type="InterPro" id="IPR036291">
    <property type="entry name" value="NAD(P)-bd_dom_sf"/>
</dbReference>
<geneLocation type="plasmid" evidence="4 5">
    <name>p5</name>
</geneLocation>
<feature type="domain" description="NAD-dependent epimerase/dehydratase" evidence="3">
    <location>
        <begin position="32"/>
        <end position="254"/>
    </location>
</feature>